<dbReference type="AlphaFoldDB" id="M1NZP2"/>
<keyword evidence="2" id="KW-0472">Membrane</keyword>
<accession>M1NZP2</accession>
<evidence type="ECO:0008006" key="5">
    <source>
        <dbReference type="Google" id="ProtNLM"/>
    </source>
</evidence>
<evidence type="ECO:0000256" key="1">
    <source>
        <dbReference type="SAM" id="MobiDB-lite"/>
    </source>
</evidence>
<dbReference type="Proteomes" id="UP000011721">
    <property type="component" value="Chromosome"/>
</dbReference>
<gene>
    <name evidence="3" type="ordered locus">UWK_00166</name>
</gene>
<keyword evidence="4" id="KW-1185">Reference proteome</keyword>
<reference evidence="4" key="1">
    <citation type="journal article" date="2013" name="Stand. Genomic Sci.">
        <title>Complete genome sequence of Desulfocapsa sulfexigens, a marine deltaproteobacterium specialized in disproportionating inorganic sulfur compounds.</title>
        <authorList>
            <person name="Finster K.W."/>
            <person name="Kjeldsen K.U."/>
            <person name="Kube M."/>
            <person name="Reinhardt R."/>
            <person name="Mussmann M."/>
            <person name="Amann R."/>
            <person name="Schreiber L."/>
        </authorList>
    </citation>
    <scope>NUCLEOTIDE SEQUENCE [LARGE SCALE GENOMIC DNA]</scope>
    <source>
        <strain evidence="4">DSM 10523 / SB164P1</strain>
    </source>
</reference>
<feature type="compositionally biased region" description="Basic and acidic residues" evidence="1">
    <location>
        <begin position="51"/>
        <end position="68"/>
    </location>
</feature>
<dbReference type="HOGENOM" id="CLU_2507286_0_0_7"/>
<feature type="transmembrane region" description="Helical" evidence="2">
    <location>
        <begin position="6"/>
        <end position="25"/>
    </location>
</feature>
<feature type="region of interest" description="Disordered" evidence="1">
    <location>
        <begin position="41"/>
        <end position="85"/>
    </location>
</feature>
<sequence length="85" mass="9144">MGYTKVLIATVVLGTFGMIAVLIPGENVSAKGSLFQKKYDVDGDGTITEQESNRSRERQQKATGERGGKGRGQGKGQRIQKNSSQ</sequence>
<evidence type="ECO:0000313" key="3">
    <source>
        <dbReference type="EMBL" id="AGF76753.1"/>
    </source>
</evidence>
<keyword evidence="2" id="KW-0812">Transmembrane</keyword>
<name>M1NZP2_DESSD</name>
<keyword evidence="2" id="KW-1133">Transmembrane helix</keyword>
<proteinExistence type="predicted"/>
<evidence type="ECO:0000313" key="4">
    <source>
        <dbReference type="Proteomes" id="UP000011721"/>
    </source>
</evidence>
<dbReference type="KEGG" id="dsf:UWK_00166"/>
<evidence type="ECO:0000256" key="2">
    <source>
        <dbReference type="SAM" id="Phobius"/>
    </source>
</evidence>
<dbReference type="RefSeq" id="WP_015402452.1">
    <property type="nucleotide sequence ID" value="NC_020304.1"/>
</dbReference>
<feature type="compositionally biased region" description="Low complexity" evidence="1">
    <location>
        <begin position="76"/>
        <end position="85"/>
    </location>
</feature>
<dbReference type="EMBL" id="CP003985">
    <property type="protein sequence ID" value="AGF76753.1"/>
    <property type="molecule type" value="Genomic_DNA"/>
</dbReference>
<organism evidence="3 4">
    <name type="scientific">Desulfocapsa sulfexigens (strain DSM 10523 / SB164P1)</name>
    <dbReference type="NCBI Taxonomy" id="1167006"/>
    <lineage>
        <taxon>Bacteria</taxon>
        <taxon>Pseudomonadati</taxon>
        <taxon>Thermodesulfobacteriota</taxon>
        <taxon>Desulfobulbia</taxon>
        <taxon>Desulfobulbales</taxon>
        <taxon>Desulfocapsaceae</taxon>
        <taxon>Desulfocapsa</taxon>
    </lineage>
</organism>
<protein>
    <recommendedName>
        <fullName evidence="5">EF-hand domain-containing protein</fullName>
    </recommendedName>
</protein>